<dbReference type="EMBL" id="FPHY01000024">
    <property type="protein sequence ID" value="SFV85370.1"/>
    <property type="molecule type" value="Genomic_DNA"/>
</dbReference>
<name>A0A1W1DUX6_9ZZZZ</name>
<dbReference type="AlphaFoldDB" id="A0A1W1DUX6"/>
<evidence type="ECO:0000256" key="1">
    <source>
        <dbReference type="SAM" id="Phobius"/>
    </source>
</evidence>
<sequence length="59" mass="6391">MENTSGLGFIDTQALFSIVTMSVIFTPLGAKVSHQIDGKKLKKFFALFLAVLGVLVLSF</sequence>
<feature type="transmembrane region" description="Helical" evidence="1">
    <location>
        <begin position="41"/>
        <end position="58"/>
    </location>
</feature>
<gene>
    <name evidence="2" type="ORF">MNB_SUP05-SYMBIONT-4-267</name>
</gene>
<organism evidence="2">
    <name type="scientific">hydrothermal vent metagenome</name>
    <dbReference type="NCBI Taxonomy" id="652676"/>
    <lineage>
        <taxon>unclassified sequences</taxon>
        <taxon>metagenomes</taxon>
        <taxon>ecological metagenomes</taxon>
    </lineage>
</organism>
<keyword evidence="1" id="KW-0812">Transmembrane</keyword>
<proteinExistence type="predicted"/>
<evidence type="ECO:0000313" key="2">
    <source>
        <dbReference type="EMBL" id="SFV85370.1"/>
    </source>
</evidence>
<keyword evidence="1" id="KW-1133">Transmembrane helix</keyword>
<keyword evidence="1" id="KW-0472">Membrane</keyword>
<feature type="transmembrane region" description="Helical" evidence="1">
    <location>
        <begin position="6"/>
        <end position="29"/>
    </location>
</feature>
<accession>A0A1W1DUX6</accession>
<protein>
    <submittedName>
        <fullName evidence="2">Uncharacterized protein</fullName>
    </submittedName>
</protein>
<reference evidence="2" key="1">
    <citation type="submission" date="2016-10" db="EMBL/GenBank/DDBJ databases">
        <authorList>
            <person name="de Groot N.N."/>
        </authorList>
    </citation>
    <scope>NUCLEOTIDE SEQUENCE</scope>
</reference>